<dbReference type="SUPFAM" id="SSF82199">
    <property type="entry name" value="SET domain"/>
    <property type="match status" value="1"/>
</dbReference>
<dbReference type="InterPro" id="IPR046341">
    <property type="entry name" value="SET_dom_sf"/>
</dbReference>
<evidence type="ECO:0000313" key="3">
    <source>
        <dbReference type="Proteomes" id="UP000177362"/>
    </source>
</evidence>
<dbReference type="AlphaFoldDB" id="A0A1G2KPN9"/>
<name>A0A1G2KPN9_9BACT</name>
<comment type="caution">
    <text evidence="2">The sequence shown here is derived from an EMBL/GenBank/DDBJ whole genome shotgun (WGS) entry which is preliminary data.</text>
</comment>
<dbReference type="STRING" id="1802271.A3C11_01765"/>
<evidence type="ECO:0000313" key="2">
    <source>
        <dbReference type="EMBL" id="OHA01355.1"/>
    </source>
</evidence>
<feature type="domain" description="SET" evidence="1">
    <location>
        <begin position="5"/>
        <end position="117"/>
    </location>
</feature>
<evidence type="ECO:0000259" key="1">
    <source>
        <dbReference type="PROSITE" id="PS50280"/>
    </source>
</evidence>
<dbReference type="Gene3D" id="2.170.270.10">
    <property type="entry name" value="SET domain"/>
    <property type="match status" value="1"/>
</dbReference>
<dbReference type="PROSITE" id="PS50280">
    <property type="entry name" value="SET"/>
    <property type="match status" value="1"/>
</dbReference>
<proteinExistence type="predicted"/>
<dbReference type="Pfam" id="PF00856">
    <property type="entry name" value="SET"/>
    <property type="match status" value="1"/>
</dbReference>
<reference evidence="2 3" key="1">
    <citation type="journal article" date="2016" name="Nat. Commun.">
        <title>Thousands of microbial genomes shed light on interconnected biogeochemical processes in an aquifer system.</title>
        <authorList>
            <person name="Anantharaman K."/>
            <person name="Brown C.T."/>
            <person name="Hug L.A."/>
            <person name="Sharon I."/>
            <person name="Castelle C.J."/>
            <person name="Probst A.J."/>
            <person name="Thomas B.C."/>
            <person name="Singh A."/>
            <person name="Wilkins M.J."/>
            <person name="Karaoz U."/>
            <person name="Brodie E.L."/>
            <person name="Williams K.H."/>
            <person name="Hubbard S.S."/>
            <person name="Banfield J.F."/>
        </authorList>
    </citation>
    <scope>NUCLEOTIDE SEQUENCE [LARGE SCALE GENOMIC DNA]</scope>
</reference>
<gene>
    <name evidence="2" type="ORF">A3C11_01765</name>
</gene>
<dbReference type="Proteomes" id="UP000177362">
    <property type="component" value="Unassembled WGS sequence"/>
</dbReference>
<organism evidence="2 3">
    <name type="scientific">Candidatus Sungbacteria bacterium RIFCSPHIGHO2_02_FULL_49_12</name>
    <dbReference type="NCBI Taxonomy" id="1802271"/>
    <lineage>
        <taxon>Bacteria</taxon>
        <taxon>Candidatus Sungiibacteriota</taxon>
    </lineage>
</organism>
<dbReference type="CDD" id="cd08161">
    <property type="entry name" value="SET"/>
    <property type="match status" value="1"/>
</dbReference>
<protein>
    <recommendedName>
        <fullName evidence="1">SET domain-containing protein</fullName>
    </recommendedName>
</protein>
<accession>A0A1G2KPN9</accession>
<dbReference type="EMBL" id="MHQJ01000018">
    <property type="protein sequence ID" value="OHA01355.1"/>
    <property type="molecule type" value="Genomic_DNA"/>
</dbReference>
<dbReference type="InterPro" id="IPR001214">
    <property type="entry name" value="SET_dom"/>
</dbReference>
<sequence>MAENTTNEFSFILKPSQHGIGVFAVHDIKKGTYLRLFGDEKELEHRVRNLDKKEIPEAFRQYPMDRGETMICPEDFGCMPVGWYLNHSNKANAIHQDYHWYAARDIVAGEEITIDYNTLGESEESRVDYQFTTS</sequence>